<sequence>MATPTSASESPTGKRSIDLRRSSPLLYKTSSSFPHRKTVEHILCFYSFEEISNFGDFNVHHQLWLSSPFTDYPDELAFNFAVLHDLEQLVQHPTRILDHFGDTPNIVDLFITFNPSAYICCYPMFLGSSNYSLISVPCIISPEKSLLNNLAFRYQFLCTVPLDVAYTCVDDINCVISGVLCHVISRSSDVMQRISREIVSPLTRRNTPTKLLQLASHNPVAYQPGLPVHPPVH</sequence>
<evidence type="ECO:0008006" key="3">
    <source>
        <dbReference type="Google" id="ProtNLM"/>
    </source>
</evidence>
<evidence type="ECO:0000313" key="2">
    <source>
        <dbReference type="Proteomes" id="UP000324222"/>
    </source>
</evidence>
<dbReference type="Proteomes" id="UP000324222">
    <property type="component" value="Unassembled WGS sequence"/>
</dbReference>
<dbReference type="EMBL" id="VSRR010006528">
    <property type="protein sequence ID" value="MPC45001.1"/>
    <property type="molecule type" value="Genomic_DNA"/>
</dbReference>
<accession>A0A5B7FCV2</accession>
<evidence type="ECO:0000313" key="1">
    <source>
        <dbReference type="EMBL" id="MPC45001.1"/>
    </source>
</evidence>
<reference evidence="1 2" key="1">
    <citation type="submission" date="2019-05" db="EMBL/GenBank/DDBJ databases">
        <title>Another draft genome of Portunus trituberculatus and its Hox gene families provides insights of decapod evolution.</title>
        <authorList>
            <person name="Jeong J.-H."/>
            <person name="Song I."/>
            <person name="Kim S."/>
            <person name="Choi T."/>
            <person name="Kim D."/>
            <person name="Ryu S."/>
            <person name="Kim W."/>
        </authorList>
    </citation>
    <scope>NUCLEOTIDE SEQUENCE [LARGE SCALE GENOMIC DNA]</scope>
    <source>
        <tissue evidence="1">Muscle</tissue>
    </source>
</reference>
<gene>
    <name evidence="1" type="ORF">E2C01_038684</name>
</gene>
<proteinExistence type="predicted"/>
<organism evidence="1 2">
    <name type="scientific">Portunus trituberculatus</name>
    <name type="common">Swimming crab</name>
    <name type="synonym">Neptunus trituberculatus</name>
    <dbReference type="NCBI Taxonomy" id="210409"/>
    <lineage>
        <taxon>Eukaryota</taxon>
        <taxon>Metazoa</taxon>
        <taxon>Ecdysozoa</taxon>
        <taxon>Arthropoda</taxon>
        <taxon>Crustacea</taxon>
        <taxon>Multicrustacea</taxon>
        <taxon>Malacostraca</taxon>
        <taxon>Eumalacostraca</taxon>
        <taxon>Eucarida</taxon>
        <taxon>Decapoda</taxon>
        <taxon>Pleocyemata</taxon>
        <taxon>Brachyura</taxon>
        <taxon>Eubrachyura</taxon>
        <taxon>Portunoidea</taxon>
        <taxon>Portunidae</taxon>
        <taxon>Portuninae</taxon>
        <taxon>Portunus</taxon>
    </lineage>
</organism>
<keyword evidence="2" id="KW-1185">Reference proteome</keyword>
<protein>
    <recommendedName>
        <fullName evidence="3">Endonuclease/exonuclease/phosphatase domain-containing protein</fullName>
    </recommendedName>
</protein>
<name>A0A5B7FCV2_PORTR</name>
<dbReference type="AlphaFoldDB" id="A0A5B7FCV2"/>
<comment type="caution">
    <text evidence="1">The sequence shown here is derived from an EMBL/GenBank/DDBJ whole genome shotgun (WGS) entry which is preliminary data.</text>
</comment>